<evidence type="ECO:0000256" key="1">
    <source>
        <dbReference type="ARBA" id="ARBA00004117"/>
    </source>
</evidence>
<dbReference type="PANTHER" id="PTHR34653">
    <property type="match status" value="1"/>
</dbReference>
<evidence type="ECO:0000256" key="5">
    <source>
        <dbReference type="NCBIfam" id="TIGR00205"/>
    </source>
</evidence>
<dbReference type="EMBL" id="JABBNI010000004">
    <property type="protein sequence ID" value="NMM61457.1"/>
    <property type="molecule type" value="Genomic_DNA"/>
</dbReference>
<dbReference type="PRINTS" id="PR01006">
    <property type="entry name" value="FLGHOOKFLIE"/>
</dbReference>
<dbReference type="AlphaFoldDB" id="A0A7Y0HMB4"/>
<gene>
    <name evidence="4 6" type="primary">fliE</name>
    <name evidence="6" type="ORF">HBE96_01815</name>
</gene>
<dbReference type="HAMAP" id="MF_00724">
    <property type="entry name" value="FliE"/>
    <property type="match status" value="1"/>
</dbReference>
<keyword evidence="6" id="KW-0969">Cilium</keyword>
<reference evidence="6 7" key="2">
    <citation type="submission" date="2020-06" db="EMBL/GenBank/DDBJ databases">
        <title>Complete Genome Sequence of Clostridium muelleri sp. nov. P21T, an Acid-Alcohol Producing Acetogen Isolated from Old Hay.</title>
        <authorList>
            <person name="Duncan K.E."/>
            <person name="Tanner R.S."/>
        </authorList>
    </citation>
    <scope>NUCLEOTIDE SEQUENCE [LARGE SCALE GENOMIC DNA]</scope>
    <source>
        <strain evidence="6 7">P21</strain>
    </source>
</reference>
<dbReference type="RefSeq" id="WP_169296061.1">
    <property type="nucleotide sequence ID" value="NZ_JABBNI010000004.1"/>
</dbReference>
<comment type="caution">
    <text evidence="6">The sequence shown here is derived from an EMBL/GenBank/DDBJ whole genome shotgun (WGS) entry which is preliminary data.</text>
</comment>
<dbReference type="Proteomes" id="UP000537131">
    <property type="component" value="Unassembled WGS sequence"/>
</dbReference>
<organism evidence="6 7">
    <name type="scientific">Clostridium muellerianum</name>
    <dbReference type="NCBI Taxonomy" id="2716538"/>
    <lineage>
        <taxon>Bacteria</taxon>
        <taxon>Bacillati</taxon>
        <taxon>Bacillota</taxon>
        <taxon>Clostridia</taxon>
        <taxon>Eubacteriales</taxon>
        <taxon>Clostridiaceae</taxon>
        <taxon>Clostridium</taxon>
    </lineage>
</organism>
<comment type="similarity">
    <text evidence="2 4">Belongs to the FliE family.</text>
</comment>
<dbReference type="GO" id="GO:0009425">
    <property type="term" value="C:bacterial-type flagellum basal body"/>
    <property type="evidence" value="ECO:0007669"/>
    <property type="project" value="UniProtKB-SubCell"/>
</dbReference>
<keyword evidence="7" id="KW-1185">Reference proteome</keyword>
<evidence type="ECO:0000256" key="2">
    <source>
        <dbReference type="ARBA" id="ARBA00009272"/>
    </source>
</evidence>
<dbReference type="GO" id="GO:0071973">
    <property type="term" value="P:bacterial-type flagellum-dependent cell motility"/>
    <property type="evidence" value="ECO:0007669"/>
    <property type="project" value="InterPro"/>
</dbReference>
<proteinExistence type="inferred from homology"/>
<sequence>MKINEFVPDSKIFQKIGTSSNDNSENKETESVGFGEFLKGKLDEVNAQQIKSEDTTESFIKGDETNIHKVMLDTEEAKMSLELAVQIRNKFVEAYQELNRTQL</sequence>
<reference evidence="6 7" key="1">
    <citation type="submission" date="2020-04" db="EMBL/GenBank/DDBJ databases">
        <authorList>
            <person name="Doyle D.A."/>
        </authorList>
    </citation>
    <scope>NUCLEOTIDE SEQUENCE [LARGE SCALE GENOMIC DNA]</scope>
    <source>
        <strain evidence="6 7">P21</strain>
    </source>
</reference>
<dbReference type="PANTHER" id="PTHR34653:SF1">
    <property type="entry name" value="FLAGELLAR HOOK-BASAL BODY COMPLEX PROTEIN FLIE"/>
    <property type="match status" value="1"/>
</dbReference>
<name>A0A7Y0HMB4_9CLOT</name>
<accession>A0A7Y0HMB4</accession>
<comment type="subcellular location">
    <subcellularLocation>
        <location evidence="1 4">Bacterial flagellum basal body</location>
    </subcellularLocation>
</comment>
<dbReference type="GO" id="GO:0003774">
    <property type="term" value="F:cytoskeletal motor activity"/>
    <property type="evidence" value="ECO:0007669"/>
    <property type="project" value="InterPro"/>
</dbReference>
<evidence type="ECO:0000256" key="4">
    <source>
        <dbReference type="HAMAP-Rule" id="MF_00724"/>
    </source>
</evidence>
<dbReference type="Pfam" id="PF02049">
    <property type="entry name" value="FliE"/>
    <property type="match status" value="1"/>
</dbReference>
<evidence type="ECO:0000313" key="7">
    <source>
        <dbReference type="Proteomes" id="UP000537131"/>
    </source>
</evidence>
<dbReference type="GO" id="GO:0005198">
    <property type="term" value="F:structural molecule activity"/>
    <property type="evidence" value="ECO:0007669"/>
    <property type="project" value="UniProtKB-UniRule"/>
</dbReference>
<evidence type="ECO:0000256" key="3">
    <source>
        <dbReference type="ARBA" id="ARBA00023143"/>
    </source>
</evidence>
<keyword evidence="6" id="KW-0966">Cell projection</keyword>
<keyword evidence="6" id="KW-0282">Flagellum</keyword>
<dbReference type="NCBIfam" id="TIGR00205">
    <property type="entry name" value="fliE"/>
    <property type="match status" value="1"/>
</dbReference>
<keyword evidence="3 4" id="KW-0975">Bacterial flagellum</keyword>
<dbReference type="InterPro" id="IPR001624">
    <property type="entry name" value="FliE"/>
</dbReference>
<evidence type="ECO:0000313" key="6">
    <source>
        <dbReference type="EMBL" id="NMM61457.1"/>
    </source>
</evidence>
<protein>
    <recommendedName>
        <fullName evidence="4 5">Flagellar hook-basal body complex protein FliE</fullName>
    </recommendedName>
</protein>